<protein>
    <submittedName>
        <fullName evidence="1">Uncharacterized protein</fullName>
    </submittedName>
</protein>
<name>A0ABS5NGN5_TSUPA</name>
<accession>A0ABS5NGN5</accession>
<proteinExistence type="predicted"/>
<keyword evidence="2" id="KW-1185">Reference proteome</keyword>
<evidence type="ECO:0000313" key="2">
    <source>
        <dbReference type="Proteomes" id="UP000676853"/>
    </source>
</evidence>
<sequence length="87" mass="9721">MRVDDLWHALANDDVTAAALRDGAALRLSLRAAVIREIEGFEFHHLSEDARTDFAAALSRLIWGDFTEFLICVRTWRVGPPGEEVVA</sequence>
<organism evidence="1 2">
    <name type="scientific">Tsukamurella paurometabola</name>
    <name type="common">Corynebacterium paurometabolum</name>
    <dbReference type="NCBI Taxonomy" id="2061"/>
    <lineage>
        <taxon>Bacteria</taxon>
        <taxon>Bacillati</taxon>
        <taxon>Actinomycetota</taxon>
        <taxon>Actinomycetes</taxon>
        <taxon>Mycobacteriales</taxon>
        <taxon>Tsukamurellaceae</taxon>
        <taxon>Tsukamurella</taxon>
    </lineage>
</organism>
<dbReference type="EMBL" id="JAGXOE010000041">
    <property type="protein sequence ID" value="MBS4102772.1"/>
    <property type="molecule type" value="Genomic_DNA"/>
</dbReference>
<evidence type="ECO:0000313" key="1">
    <source>
        <dbReference type="EMBL" id="MBS4102772.1"/>
    </source>
</evidence>
<comment type="caution">
    <text evidence="1">The sequence shown here is derived from an EMBL/GenBank/DDBJ whole genome shotgun (WGS) entry which is preliminary data.</text>
</comment>
<gene>
    <name evidence="1" type="ORF">KFZ73_16195</name>
</gene>
<dbReference type="RefSeq" id="WP_212554336.1">
    <property type="nucleotide sequence ID" value="NZ_JAGXOE010000041.1"/>
</dbReference>
<reference evidence="1 2" key="1">
    <citation type="submission" date="2021-04" db="EMBL/GenBank/DDBJ databases">
        <title>Whole genome sequence analysis of a thiophenic sulfur metabolizing bacteria.</title>
        <authorList>
            <person name="Akhtar N."/>
            <person name="Akram J."/>
            <person name="Aslam A."/>
        </authorList>
    </citation>
    <scope>NUCLEOTIDE SEQUENCE [LARGE SCALE GENOMIC DNA]</scope>
    <source>
        <strain evidence="1 2">3OW</strain>
    </source>
</reference>
<dbReference type="Proteomes" id="UP000676853">
    <property type="component" value="Unassembled WGS sequence"/>
</dbReference>